<proteinExistence type="predicted"/>
<dbReference type="Proteomes" id="UP000003288">
    <property type="component" value="Unassembled WGS sequence"/>
</dbReference>
<reference evidence="2 3" key="1">
    <citation type="journal article" date="2011" name="Stand. Genomic Sci.">
        <title>Draft genome sequence of Caminibacter mediatlanticus strain TB-2, an epsilonproteobacterium isolated from a deep-sea hydrothermal vent.</title>
        <authorList>
            <person name="Giovannelli D."/>
            <person name="Ferriera S."/>
            <person name="Johnson J."/>
            <person name="Kravitz S."/>
            <person name="Perez-Rodriguez I."/>
            <person name="Ricci J."/>
            <person name="O'Brien C."/>
            <person name="Voordeckers J.W."/>
            <person name="Bini E."/>
            <person name="Vetriani C."/>
        </authorList>
    </citation>
    <scope>NUCLEOTIDE SEQUENCE [LARGE SCALE GENOMIC DNA]</scope>
    <source>
        <strain evidence="2 3">TB-2</strain>
    </source>
</reference>
<sequence>MEIKYMERKMNLDLSEENIKRLNNKCQAQNKHLYEFLKEEFPGLNIEDRLKYLATILNDHFEDYEFDEKADRHKEDGYSIVKFWPKGK</sequence>
<evidence type="ECO:0000313" key="3">
    <source>
        <dbReference type="Proteomes" id="UP000003288"/>
    </source>
</evidence>
<evidence type="ECO:0000256" key="1">
    <source>
        <dbReference type="SAM" id="Coils"/>
    </source>
</evidence>
<keyword evidence="1" id="KW-0175">Coiled coil</keyword>
<accession>A0AAI9AGM6</accession>
<comment type="caution">
    <text evidence="2">The sequence shown here is derived from an EMBL/GenBank/DDBJ whole genome shotgun (WGS) entry which is preliminary data.</text>
</comment>
<name>A0AAI9AGM6_9BACT</name>
<protein>
    <submittedName>
        <fullName evidence="2">Uncharacterized protein</fullName>
    </submittedName>
</protein>
<gene>
    <name evidence="2" type="ORF">CMTB2_06166</name>
</gene>
<evidence type="ECO:0000313" key="2">
    <source>
        <dbReference type="EMBL" id="EDM23260.1"/>
    </source>
</evidence>
<dbReference type="EMBL" id="ABCJ01000007">
    <property type="protein sequence ID" value="EDM23260.1"/>
    <property type="molecule type" value="Genomic_DNA"/>
</dbReference>
<feature type="coiled-coil region" evidence="1">
    <location>
        <begin position="5"/>
        <end position="32"/>
    </location>
</feature>
<dbReference type="AlphaFoldDB" id="A0AAI9AGM6"/>
<organism evidence="2 3">
    <name type="scientific">Caminibacter mediatlanticus TB-2</name>
    <dbReference type="NCBI Taxonomy" id="391592"/>
    <lineage>
        <taxon>Bacteria</taxon>
        <taxon>Pseudomonadati</taxon>
        <taxon>Campylobacterota</taxon>
        <taxon>Epsilonproteobacteria</taxon>
        <taxon>Nautiliales</taxon>
        <taxon>Nautiliaceae</taxon>
        <taxon>Caminibacter</taxon>
    </lineage>
</organism>